<dbReference type="GO" id="GO:0016491">
    <property type="term" value="F:oxidoreductase activity"/>
    <property type="evidence" value="ECO:0007669"/>
    <property type="project" value="InterPro"/>
</dbReference>
<evidence type="ECO:0000256" key="5">
    <source>
        <dbReference type="ARBA" id="ARBA00023014"/>
    </source>
</evidence>
<dbReference type="PROSITE" id="PS51085">
    <property type="entry name" value="2FE2S_FER_2"/>
    <property type="match status" value="1"/>
</dbReference>
<keyword evidence="1" id="KW-0004">4Fe-4S</keyword>
<dbReference type="PROSITE" id="PS00198">
    <property type="entry name" value="4FE4S_FER_1"/>
    <property type="match status" value="1"/>
</dbReference>
<dbReference type="InterPro" id="IPR017900">
    <property type="entry name" value="4Fe4S_Fe_S_CS"/>
</dbReference>
<dbReference type="SUPFAM" id="SSF54292">
    <property type="entry name" value="2Fe-2S ferredoxin-like"/>
    <property type="match status" value="1"/>
</dbReference>
<gene>
    <name evidence="9" type="ORF">AUJ27_00800</name>
</gene>
<dbReference type="Gene3D" id="3.30.70.20">
    <property type="match status" value="1"/>
</dbReference>
<dbReference type="SUPFAM" id="SSF54862">
    <property type="entry name" value="4Fe-4S ferredoxins"/>
    <property type="match status" value="1"/>
</dbReference>
<keyword evidence="4" id="KW-0408">Iron</keyword>
<dbReference type="EMBL" id="MNUU01000014">
    <property type="protein sequence ID" value="OIO08393.1"/>
    <property type="molecule type" value="Genomic_DNA"/>
</dbReference>
<dbReference type="Gene3D" id="3.40.950.10">
    <property type="entry name" value="Fe-only Hydrogenase (Larger Subunit), Chain L, domain 3"/>
    <property type="match status" value="1"/>
</dbReference>
<protein>
    <recommendedName>
        <fullName evidence="11">Ferredoxin</fullName>
    </recommendedName>
</protein>
<evidence type="ECO:0000259" key="7">
    <source>
        <dbReference type="PROSITE" id="PS51379"/>
    </source>
</evidence>
<reference evidence="9 10" key="1">
    <citation type="journal article" date="2016" name="Environ. Microbiol.">
        <title>Genomic resolution of a cold subsurface aquifer community provides metabolic insights for novel microbes adapted to high CO concentrations.</title>
        <authorList>
            <person name="Probst A.J."/>
            <person name="Castelle C.J."/>
            <person name="Singh A."/>
            <person name="Brown C.T."/>
            <person name="Anantharaman K."/>
            <person name="Sharon I."/>
            <person name="Hug L.A."/>
            <person name="Burstein D."/>
            <person name="Emerson J.B."/>
            <person name="Thomas B.C."/>
            <person name="Banfield J.F."/>
        </authorList>
    </citation>
    <scope>NUCLEOTIDE SEQUENCE [LARGE SCALE GENOMIC DNA]</scope>
    <source>
        <strain evidence="9">CG1_02_37_44</strain>
    </source>
</reference>
<evidence type="ECO:0008006" key="11">
    <source>
        <dbReference type="Google" id="ProtNLM"/>
    </source>
</evidence>
<dbReference type="InterPro" id="IPR050340">
    <property type="entry name" value="Cytosolic_Fe-S_CAF"/>
</dbReference>
<dbReference type="InterPro" id="IPR001041">
    <property type="entry name" value="2Fe-2S_ferredoxin-type"/>
</dbReference>
<organism evidence="9 10">
    <name type="scientific">Candidatus Falkowbacteria bacterium CG1_02_37_44</name>
    <dbReference type="NCBI Taxonomy" id="1805146"/>
    <lineage>
        <taxon>Bacteria</taxon>
        <taxon>Candidatus Falkowiibacteriota</taxon>
    </lineage>
</organism>
<evidence type="ECO:0000256" key="4">
    <source>
        <dbReference type="ARBA" id="ARBA00023004"/>
    </source>
</evidence>
<evidence type="ECO:0000313" key="10">
    <source>
        <dbReference type="Proteomes" id="UP000183192"/>
    </source>
</evidence>
<dbReference type="InterPro" id="IPR009016">
    <property type="entry name" value="Fe_hydrogenase"/>
</dbReference>
<dbReference type="SMART" id="SM00929">
    <property type="entry name" value="NADH-G_4Fe-4S_3"/>
    <property type="match status" value="1"/>
</dbReference>
<evidence type="ECO:0000313" key="9">
    <source>
        <dbReference type="EMBL" id="OIO08393.1"/>
    </source>
</evidence>
<feature type="domain" description="4Fe-4S ferredoxin-type" evidence="7">
    <location>
        <begin position="139"/>
        <end position="169"/>
    </location>
</feature>
<sequence length="565" mass="62742">MKKIKIKINGQEVVCPSEDNIWQAAKGAGIIIPGLCGHPDFTHKANCRICVVEVKGCDKLITSCSTKVSAGMEIITDSDRIKKARNLNIELLFAEHIEKCATCIWRVNCKLLDLADKYKIHITAFKDRKGDRRTYKFANAVEIDGTQCIDCRNCIDACSKMQKIDYLEIKGKGIDQEIVPIKNKNKDCIYCGQCAVHCPVGSAQEQSGWDMVEKVIKNKKSFINFSGRIIVAQLSPVVGVSLAEEFGLECGQDTTGQIITGLRELGFDYVYNASINNDIASLLEAKELLNNIKKRYAKPLLTASCPAWVKYVEFYYPKFAANLSKVKSPQIIGGLAIKNYLAKKLNINSKNIVVVTIAPCTAQKYEASRKDLKVKNQWPVDYVITTRELAWLFKKNKIDFPKLKESQADKLINNAGGVNIIYEATGGISVAAINAIAYLSRSKKNAILTEEIKNLTGLSGFKSANIKIAGKNVKVGVVNGIGNIDDILRDLGNYDYIEVRACPAGCVGGGGQPITTTPLSRKIRTLSLHKISKKNRINKFKNTKEILNWLKKQDAIDEQEFYIKK</sequence>
<dbReference type="FunFam" id="3.30.70.20:FF:000035">
    <property type="entry name" value="Iron hydrogenase 1"/>
    <property type="match status" value="1"/>
</dbReference>
<dbReference type="Gene3D" id="3.10.20.740">
    <property type="match status" value="1"/>
</dbReference>
<dbReference type="CDD" id="cd00207">
    <property type="entry name" value="fer2"/>
    <property type="match status" value="1"/>
</dbReference>
<dbReference type="STRING" id="1805146.AUJ27_00800"/>
<dbReference type="Gene3D" id="3.40.50.1780">
    <property type="match status" value="1"/>
</dbReference>
<dbReference type="GO" id="GO:0051539">
    <property type="term" value="F:4 iron, 4 sulfur cluster binding"/>
    <property type="evidence" value="ECO:0007669"/>
    <property type="project" value="UniProtKB-KW"/>
</dbReference>
<keyword evidence="3" id="KW-0677">Repeat</keyword>
<dbReference type="GO" id="GO:0046872">
    <property type="term" value="F:metal ion binding"/>
    <property type="evidence" value="ECO:0007669"/>
    <property type="project" value="UniProtKB-KW"/>
</dbReference>
<name>A0A1J4TAM0_9BACT</name>
<evidence type="ECO:0000259" key="8">
    <source>
        <dbReference type="PROSITE" id="PS51839"/>
    </source>
</evidence>
<keyword evidence="5" id="KW-0411">Iron-sulfur</keyword>
<dbReference type="Pfam" id="PF02906">
    <property type="entry name" value="Fe_hyd_lg_C"/>
    <property type="match status" value="1"/>
</dbReference>
<dbReference type="PROSITE" id="PS51839">
    <property type="entry name" value="4FE4S_HC3"/>
    <property type="match status" value="1"/>
</dbReference>
<dbReference type="Pfam" id="PF13510">
    <property type="entry name" value="Fer2_4"/>
    <property type="match status" value="1"/>
</dbReference>
<dbReference type="InterPro" id="IPR004108">
    <property type="entry name" value="Fe_hydrogenase_lsu_C"/>
</dbReference>
<comment type="caution">
    <text evidence="9">The sequence shown here is derived from an EMBL/GenBank/DDBJ whole genome shotgun (WGS) entry which is preliminary data.</text>
</comment>
<feature type="domain" description="4Fe-4S His(Cys)3-ligated-type" evidence="8">
    <location>
        <begin position="80"/>
        <end position="119"/>
    </location>
</feature>
<accession>A0A1J4TAM0</accession>
<evidence type="ECO:0000256" key="2">
    <source>
        <dbReference type="ARBA" id="ARBA00022723"/>
    </source>
</evidence>
<dbReference type="Pfam" id="PF10588">
    <property type="entry name" value="NADH-G_4Fe-4S_3"/>
    <property type="match status" value="1"/>
</dbReference>
<evidence type="ECO:0000256" key="1">
    <source>
        <dbReference type="ARBA" id="ARBA00022485"/>
    </source>
</evidence>
<evidence type="ECO:0000256" key="3">
    <source>
        <dbReference type="ARBA" id="ARBA00022737"/>
    </source>
</evidence>
<dbReference type="Proteomes" id="UP000183192">
    <property type="component" value="Unassembled WGS sequence"/>
</dbReference>
<evidence type="ECO:0000259" key="6">
    <source>
        <dbReference type="PROSITE" id="PS51085"/>
    </source>
</evidence>
<dbReference type="PROSITE" id="PS51379">
    <property type="entry name" value="4FE4S_FER_2"/>
    <property type="match status" value="2"/>
</dbReference>
<dbReference type="PANTHER" id="PTHR11615">
    <property type="entry name" value="NITRATE, FORMATE, IRON DEHYDROGENASE"/>
    <property type="match status" value="1"/>
</dbReference>
<feature type="domain" description="2Fe-2S ferredoxin-type" evidence="6">
    <location>
        <begin position="2"/>
        <end position="80"/>
    </location>
</feature>
<keyword evidence="2" id="KW-0479">Metal-binding</keyword>
<dbReference type="InterPro" id="IPR017896">
    <property type="entry name" value="4Fe4S_Fe-S-bd"/>
</dbReference>
<dbReference type="Pfam" id="PF12838">
    <property type="entry name" value="Fer4_7"/>
    <property type="match status" value="1"/>
</dbReference>
<dbReference type="InterPro" id="IPR019574">
    <property type="entry name" value="NADH_UbQ_OxRdtase_Gsu_4Fe4S-bd"/>
</dbReference>
<feature type="domain" description="4Fe-4S ferredoxin-type" evidence="7">
    <location>
        <begin position="178"/>
        <end position="208"/>
    </location>
</feature>
<dbReference type="InterPro" id="IPR036010">
    <property type="entry name" value="2Fe-2S_ferredoxin-like_sf"/>
</dbReference>
<dbReference type="AlphaFoldDB" id="A0A1J4TAM0"/>
<dbReference type="SUPFAM" id="SSF53920">
    <property type="entry name" value="Fe-only hydrogenase"/>
    <property type="match status" value="1"/>
</dbReference>
<proteinExistence type="predicted"/>